<keyword evidence="1" id="KW-0479">Metal-binding</keyword>
<dbReference type="GO" id="GO:0005634">
    <property type="term" value="C:nucleus"/>
    <property type="evidence" value="ECO:0007669"/>
    <property type="project" value="TreeGrafter"/>
</dbReference>
<dbReference type="InterPro" id="IPR001138">
    <property type="entry name" value="Zn2Cys6_DnaBD"/>
</dbReference>
<evidence type="ECO:0000256" key="3">
    <source>
        <dbReference type="SAM" id="MobiDB-lite"/>
    </source>
</evidence>
<feature type="non-terminal residue" evidence="5">
    <location>
        <position position="128"/>
    </location>
</feature>
<dbReference type="AlphaFoldDB" id="A0A9W8HLE9"/>
<gene>
    <name evidence="5" type="primary">ERT1_1</name>
    <name evidence="5" type="ORF">H4R20_007177</name>
</gene>
<reference evidence="5" key="1">
    <citation type="submission" date="2022-07" db="EMBL/GenBank/DDBJ databases">
        <title>Phylogenomic reconstructions and comparative analyses of Kickxellomycotina fungi.</title>
        <authorList>
            <person name="Reynolds N.K."/>
            <person name="Stajich J.E."/>
            <person name="Barry K."/>
            <person name="Grigoriev I.V."/>
            <person name="Crous P."/>
            <person name="Smith M.E."/>
        </authorList>
    </citation>
    <scope>NUCLEOTIDE SEQUENCE</scope>
    <source>
        <strain evidence="5">NRRL 1565</strain>
    </source>
</reference>
<keyword evidence="6" id="KW-1185">Reference proteome</keyword>
<keyword evidence="2" id="KW-0539">Nucleus</keyword>
<dbReference type="SMART" id="SM00066">
    <property type="entry name" value="GAL4"/>
    <property type="match status" value="1"/>
</dbReference>
<dbReference type="GO" id="GO:0009267">
    <property type="term" value="P:cellular response to starvation"/>
    <property type="evidence" value="ECO:0007669"/>
    <property type="project" value="TreeGrafter"/>
</dbReference>
<feature type="domain" description="Zn(2)-C6 fungal-type" evidence="4">
    <location>
        <begin position="64"/>
        <end position="95"/>
    </location>
</feature>
<dbReference type="Proteomes" id="UP001140094">
    <property type="component" value="Unassembled WGS sequence"/>
</dbReference>
<comment type="caution">
    <text evidence="5">The sequence shown here is derived from an EMBL/GenBank/DDBJ whole genome shotgun (WGS) entry which is preliminary data.</text>
</comment>
<dbReference type="GO" id="GO:0008270">
    <property type="term" value="F:zinc ion binding"/>
    <property type="evidence" value="ECO:0007669"/>
    <property type="project" value="InterPro"/>
</dbReference>
<dbReference type="OrthoDB" id="2538135at2759"/>
<organism evidence="5 6">
    <name type="scientific">Coemansia guatemalensis</name>
    <dbReference type="NCBI Taxonomy" id="2761395"/>
    <lineage>
        <taxon>Eukaryota</taxon>
        <taxon>Fungi</taxon>
        <taxon>Fungi incertae sedis</taxon>
        <taxon>Zoopagomycota</taxon>
        <taxon>Kickxellomycotina</taxon>
        <taxon>Kickxellomycetes</taxon>
        <taxon>Kickxellales</taxon>
        <taxon>Kickxellaceae</taxon>
        <taxon>Coemansia</taxon>
    </lineage>
</organism>
<dbReference type="InterPro" id="IPR050335">
    <property type="entry name" value="ERT1_acuK_gluconeogen_tf"/>
</dbReference>
<dbReference type="PROSITE" id="PS50048">
    <property type="entry name" value="ZN2_CY6_FUNGAL_2"/>
    <property type="match status" value="1"/>
</dbReference>
<evidence type="ECO:0000256" key="1">
    <source>
        <dbReference type="ARBA" id="ARBA00022723"/>
    </source>
</evidence>
<feature type="compositionally biased region" description="Basic residues" evidence="3">
    <location>
        <begin position="52"/>
        <end position="62"/>
    </location>
</feature>
<dbReference type="EMBL" id="JANBUO010003799">
    <property type="protein sequence ID" value="KAJ2789458.1"/>
    <property type="molecule type" value="Genomic_DNA"/>
</dbReference>
<evidence type="ECO:0000313" key="6">
    <source>
        <dbReference type="Proteomes" id="UP001140094"/>
    </source>
</evidence>
<feature type="region of interest" description="Disordered" evidence="3">
    <location>
        <begin position="1"/>
        <end position="63"/>
    </location>
</feature>
<dbReference type="SUPFAM" id="SSF57701">
    <property type="entry name" value="Zn2/Cys6 DNA-binding domain"/>
    <property type="match status" value="1"/>
</dbReference>
<dbReference type="InterPro" id="IPR036864">
    <property type="entry name" value="Zn2-C6_fun-type_DNA-bd_sf"/>
</dbReference>
<feature type="compositionally biased region" description="Low complexity" evidence="3">
    <location>
        <begin position="1"/>
        <end position="21"/>
    </location>
</feature>
<dbReference type="Gene3D" id="4.10.240.10">
    <property type="entry name" value="Zn(2)-C6 fungal-type DNA-binding domain"/>
    <property type="match status" value="1"/>
</dbReference>
<evidence type="ECO:0000259" key="4">
    <source>
        <dbReference type="PROSITE" id="PS50048"/>
    </source>
</evidence>
<protein>
    <submittedName>
        <fullName evidence="5">Transcriptional regulator of nonfermentable carbon utilization</fullName>
    </submittedName>
</protein>
<dbReference type="GO" id="GO:0000977">
    <property type="term" value="F:RNA polymerase II transcription regulatory region sequence-specific DNA binding"/>
    <property type="evidence" value="ECO:0007669"/>
    <property type="project" value="TreeGrafter"/>
</dbReference>
<dbReference type="GO" id="GO:0000981">
    <property type="term" value="F:DNA-binding transcription factor activity, RNA polymerase II-specific"/>
    <property type="evidence" value="ECO:0007669"/>
    <property type="project" value="InterPro"/>
</dbReference>
<dbReference type="Pfam" id="PF00172">
    <property type="entry name" value="Zn_clus"/>
    <property type="match status" value="1"/>
</dbReference>
<evidence type="ECO:0000256" key="2">
    <source>
        <dbReference type="ARBA" id="ARBA00023242"/>
    </source>
</evidence>
<dbReference type="PANTHER" id="PTHR47659">
    <property type="entry name" value="ZN(II)2CYS6 TRANSCRIPTION FACTOR (EUROFUNG)-RELATED"/>
    <property type="match status" value="1"/>
</dbReference>
<name>A0A9W8HLE9_9FUNG</name>
<evidence type="ECO:0000313" key="5">
    <source>
        <dbReference type="EMBL" id="KAJ2789458.1"/>
    </source>
</evidence>
<dbReference type="PANTHER" id="PTHR47659:SF1">
    <property type="entry name" value="TRANSCRIPTION ACTIVATOR OF GLUCONEOGENESIS ERT1"/>
    <property type="match status" value="1"/>
</dbReference>
<accession>A0A9W8HLE9</accession>
<sequence>MLNHHQQQQQQQRPRQQQQRQHSTTAIIGTAQAVGPMGAQNQRAEDGLKPGQKGRRTKRKTQRACNHCQRSHLTCNDSRPCTRCLKRGLGDTCVDGVRKKAKYLQEGSPQTTGTDAEIGAAVVKTDAD</sequence>
<proteinExistence type="predicted"/>